<protein>
    <submittedName>
        <fullName evidence="1">Uncharacterized protein</fullName>
    </submittedName>
</protein>
<keyword evidence="2" id="KW-1185">Reference proteome</keyword>
<dbReference type="HOGENOM" id="CLU_1477008_0_0_1"/>
<accession>B3S980</accession>
<dbReference type="InParanoid" id="B3S980"/>
<organism evidence="1 2">
    <name type="scientific">Trichoplax adhaerens</name>
    <name type="common">Trichoplax reptans</name>
    <dbReference type="NCBI Taxonomy" id="10228"/>
    <lineage>
        <taxon>Eukaryota</taxon>
        <taxon>Metazoa</taxon>
        <taxon>Placozoa</taxon>
        <taxon>Uniplacotomia</taxon>
        <taxon>Trichoplacea</taxon>
        <taxon>Trichoplacidae</taxon>
        <taxon>Trichoplax</taxon>
    </lineage>
</organism>
<gene>
    <name evidence="1" type="ORF">TRIADDRAFT_60730</name>
</gene>
<proteinExistence type="predicted"/>
<dbReference type="CTD" id="6757977"/>
<dbReference type="GeneID" id="6757977"/>
<evidence type="ECO:0000313" key="2">
    <source>
        <dbReference type="Proteomes" id="UP000009022"/>
    </source>
</evidence>
<evidence type="ECO:0000313" key="1">
    <source>
        <dbReference type="EMBL" id="EDV20755.1"/>
    </source>
</evidence>
<dbReference type="PROSITE" id="PS51257">
    <property type="entry name" value="PROKAR_LIPOPROTEIN"/>
    <property type="match status" value="1"/>
</dbReference>
<dbReference type="RefSeq" id="XP_002116696.1">
    <property type="nucleotide sequence ID" value="XM_002116660.1"/>
</dbReference>
<dbReference type="Proteomes" id="UP000009022">
    <property type="component" value="Unassembled WGS sequence"/>
</dbReference>
<dbReference type="EMBL" id="DS985257">
    <property type="protein sequence ID" value="EDV20755.1"/>
    <property type="molecule type" value="Genomic_DNA"/>
</dbReference>
<reference evidence="1 2" key="1">
    <citation type="journal article" date="2008" name="Nature">
        <title>The Trichoplax genome and the nature of placozoans.</title>
        <authorList>
            <person name="Srivastava M."/>
            <person name="Begovic E."/>
            <person name="Chapman J."/>
            <person name="Putnam N.H."/>
            <person name="Hellsten U."/>
            <person name="Kawashima T."/>
            <person name="Kuo A."/>
            <person name="Mitros T."/>
            <person name="Salamov A."/>
            <person name="Carpenter M.L."/>
            <person name="Signorovitch A.Y."/>
            <person name="Moreno M.A."/>
            <person name="Kamm K."/>
            <person name="Grimwood J."/>
            <person name="Schmutz J."/>
            <person name="Shapiro H."/>
            <person name="Grigoriev I.V."/>
            <person name="Buss L.W."/>
            <person name="Schierwater B."/>
            <person name="Dellaporta S.L."/>
            <person name="Rokhsar D.S."/>
        </authorList>
    </citation>
    <scope>NUCLEOTIDE SEQUENCE [LARGE SCALE GENOMIC DNA]</scope>
    <source>
        <strain evidence="1 2">Grell-BS-1999</strain>
    </source>
</reference>
<name>B3S980_TRIAD</name>
<sequence>MSKESLYTCAEIECLNVYSRLQLLLFISISCLRGLASKNTTYILMVFIGNCHALTIAPIVDECGGDKHKYLKDLKYHLSKTVPEYNDTFKLLLWCKEKKLMTVYNMIFDFSLFKLKEEMVRPRECLKKISKHMIVDLEAKNNRLNIHQHSSNLSIVRVESILNGIAKWIKALTALAEKASEES</sequence>
<dbReference type="AlphaFoldDB" id="B3S980"/>
<dbReference type="KEGG" id="tad:TRIADDRAFT_60730"/>